<keyword evidence="8" id="KW-0675">Receptor</keyword>
<proteinExistence type="predicted"/>
<gene>
    <name evidence="12" type="primary">LOC106748836</name>
</gene>
<dbReference type="PANTHER" id="PTHR21137">
    <property type="entry name" value="ODORANT RECEPTOR"/>
    <property type="match status" value="1"/>
</dbReference>
<keyword evidence="3" id="KW-0716">Sensory transduction</keyword>
<feature type="transmembrane region" description="Helical" evidence="10">
    <location>
        <begin position="168"/>
        <end position="190"/>
    </location>
</feature>
<feature type="transmembrane region" description="Helical" evidence="10">
    <location>
        <begin position="44"/>
        <end position="71"/>
    </location>
</feature>
<keyword evidence="11" id="KW-1185">Reference proteome</keyword>
<dbReference type="GO" id="GO:0007165">
    <property type="term" value="P:signal transduction"/>
    <property type="evidence" value="ECO:0007669"/>
    <property type="project" value="UniProtKB-KW"/>
</dbReference>
<reference evidence="12" key="1">
    <citation type="submission" date="2025-08" db="UniProtKB">
        <authorList>
            <consortium name="RefSeq"/>
        </authorList>
    </citation>
    <scope>IDENTIFICATION</scope>
</reference>
<evidence type="ECO:0000256" key="8">
    <source>
        <dbReference type="ARBA" id="ARBA00023170"/>
    </source>
</evidence>
<dbReference type="OrthoDB" id="7552777at2759"/>
<dbReference type="GO" id="GO:0005886">
    <property type="term" value="C:plasma membrane"/>
    <property type="evidence" value="ECO:0007669"/>
    <property type="project" value="UniProtKB-SubCell"/>
</dbReference>
<dbReference type="Pfam" id="PF02949">
    <property type="entry name" value="7tm_6"/>
    <property type="match status" value="1"/>
</dbReference>
<keyword evidence="9" id="KW-0807">Transducer</keyword>
<name>A0A6P3XYP2_DINQU</name>
<sequence length="231" mass="26631">MKSLIDKIQCNYDDVRDKNETTILNKYANKAKRYTVMLTETHQYLILLHGNVAFCIACFVLLSTGTILLSYGQHICGMFKIASYRIQNAIKPAGLRLTNPLNENSIYEKLIYAVDVHRKTLQLIFLMLSSANVELVIQLILLISQYLYMFWGNYVAQQVADHNNYMFITVYNIQWYMASLQVQKMILFMLQKGTKAYYLQLGNIFVGSLEGFASLLSATISYFTVIYSTRQ</sequence>
<evidence type="ECO:0000256" key="2">
    <source>
        <dbReference type="ARBA" id="ARBA00022475"/>
    </source>
</evidence>
<feature type="transmembrane region" description="Helical" evidence="10">
    <location>
        <begin position="123"/>
        <end position="148"/>
    </location>
</feature>
<evidence type="ECO:0000256" key="7">
    <source>
        <dbReference type="ARBA" id="ARBA00023136"/>
    </source>
</evidence>
<dbReference type="GeneID" id="106748836"/>
<evidence type="ECO:0000313" key="11">
    <source>
        <dbReference type="Proteomes" id="UP000515204"/>
    </source>
</evidence>
<keyword evidence="2" id="KW-1003">Cell membrane</keyword>
<keyword evidence="4 10" id="KW-0812">Transmembrane</keyword>
<evidence type="ECO:0000256" key="10">
    <source>
        <dbReference type="SAM" id="Phobius"/>
    </source>
</evidence>
<keyword evidence="6 10" id="KW-1133">Transmembrane helix</keyword>
<organism evidence="11 12">
    <name type="scientific">Dinoponera quadriceps</name>
    <name type="common">South American ant</name>
    <dbReference type="NCBI Taxonomy" id="609295"/>
    <lineage>
        <taxon>Eukaryota</taxon>
        <taxon>Metazoa</taxon>
        <taxon>Ecdysozoa</taxon>
        <taxon>Arthropoda</taxon>
        <taxon>Hexapoda</taxon>
        <taxon>Insecta</taxon>
        <taxon>Pterygota</taxon>
        <taxon>Neoptera</taxon>
        <taxon>Endopterygota</taxon>
        <taxon>Hymenoptera</taxon>
        <taxon>Apocrita</taxon>
        <taxon>Aculeata</taxon>
        <taxon>Formicoidea</taxon>
        <taxon>Formicidae</taxon>
        <taxon>Ponerinae</taxon>
        <taxon>Ponerini</taxon>
        <taxon>Dinoponera</taxon>
    </lineage>
</organism>
<dbReference type="Proteomes" id="UP000515204">
    <property type="component" value="Unplaced"/>
</dbReference>
<evidence type="ECO:0000256" key="6">
    <source>
        <dbReference type="ARBA" id="ARBA00022989"/>
    </source>
</evidence>
<evidence type="ECO:0000256" key="3">
    <source>
        <dbReference type="ARBA" id="ARBA00022606"/>
    </source>
</evidence>
<evidence type="ECO:0000256" key="1">
    <source>
        <dbReference type="ARBA" id="ARBA00004651"/>
    </source>
</evidence>
<protein>
    <submittedName>
        <fullName evidence="12">Uncharacterized protein LOC106748836</fullName>
    </submittedName>
</protein>
<dbReference type="AlphaFoldDB" id="A0A6P3XYP2"/>
<feature type="transmembrane region" description="Helical" evidence="10">
    <location>
        <begin position="202"/>
        <end position="227"/>
    </location>
</feature>
<dbReference type="GO" id="GO:0004984">
    <property type="term" value="F:olfactory receptor activity"/>
    <property type="evidence" value="ECO:0007669"/>
    <property type="project" value="InterPro"/>
</dbReference>
<dbReference type="GO" id="GO:0005549">
    <property type="term" value="F:odorant binding"/>
    <property type="evidence" value="ECO:0007669"/>
    <property type="project" value="InterPro"/>
</dbReference>
<dbReference type="InterPro" id="IPR004117">
    <property type="entry name" value="7tm6_olfct_rcpt"/>
</dbReference>
<accession>A0A6P3XYP2</accession>
<keyword evidence="7 10" id="KW-0472">Membrane</keyword>
<dbReference type="RefSeq" id="XP_014483202.1">
    <property type="nucleotide sequence ID" value="XM_014627716.1"/>
</dbReference>
<evidence type="ECO:0000256" key="5">
    <source>
        <dbReference type="ARBA" id="ARBA00022725"/>
    </source>
</evidence>
<evidence type="ECO:0000256" key="9">
    <source>
        <dbReference type="ARBA" id="ARBA00023224"/>
    </source>
</evidence>
<dbReference type="KEGG" id="dqu:106748836"/>
<evidence type="ECO:0000256" key="4">
    <source>
        <dbReference type="ARBA" id="ARBA00022692"/>
    </source>
</evidence>
<comment type="subcellular location">
    <subcellularLocation>
        <location evidence="1">Cell membrane</location>
        <topology evidence="1">Multi-pass membrane protein</topology>
    </subcellularLocation>
</comment>
<evidence type="ECO:0000313" key="12">
    <source>
        <dbReference type="RefSeq" id="XP_014483202.1"/>
    </source>
</evidence>
<dbReference type="PANTHER" id="PTHR21137:SF35">
    <property type="entry name" value="ODORANT RECEPTOR 19A-RELATED"/>
    <property type="match status" value="1"/>
</dbReference>
<keyword evidence="5" id="KW-0552">Olfaction</keyword>